<name>A0A3N4GWS9_9ACTN</name>
<dbReference type="OrthoDB" id="9793589at2"/>
<evidence type="ECO:0000256" key="3">
    <source>
        <dbReference type="ARBA" id="ARBA00022692"/>
    </source>
</evidence>
<comment type="subcellular location">
    <subcellularLocation>
        <location evidence="1">Membrane</location>
        <topology evidence="1">Multi-pass membrane protein</topology>
    </subcellularLocation>
</comment>
<feature type="transmembrane region" description="Helical" evidence="8">
    <location>
        <begin position="172"/>
        <end position="197"/>
    </location>
</feature>
<keyword evidence="6 8" id="KW-0472">Membrane</keyword>
<dbReference type="PANTHER" id="PTHR32468">
    <property type="entry name" value="CATION/H + ANTIPORTER"/>
    <property type="match status" value="1"/>
</dbReference>
<keyword evidence="2" id="KW-0813">Transport</keyword>
<dbReference type="InterPro" id="IPR006153">
    <property type="entry name" value="Cation/H_exchanger_TM"/>
</dbReference>
<keyword evidence="3 8" id="KW-0812">Transmembrane</keyword>
<evidence type="ECO:0000259" key="9">
    <source>
        <dbReference type="Pfam" id="PF00999"/>
    </source>
</evidence>
<evidence type="ECO:0000256" key="5">
    <source>
        <dbReference type="ARBA" id="ARBA00023065"/>
    </source>
</evidence>
<dbReference type="EMBL" id="RKMH01000002">
    <property type="protein sequence ID" value="RPA65887.1"/>
    <property type="molecule type" value="Genomic_DNA"/>
</dbReference>
<keyword evidence="5" id="KW-0406">Ion transport</keyword>
<dbReference type="GO" id="GO:0015297">
    <property type="term" value="F:antiporter activity"/>
    <property type="evidence" value="ECO:0007669"/>
    <property type="project" value="InterPro"/>
</dbReference>
<keyword evidence="4 8" id="KW-1133">Transmembrane helix</keyword>
<evidence type="ECO:0000256" key="4">
    <source>
        <dbReference type="ARBA" id="ARBA00022989"/>
    </source>
</evidence>
<feature type="transmembrane region" description="Helical" evidence="8">
    <location>
        <begin position="35"/>
        <end position="54"/>
    </location>
</feature>
<dbReference type="PANTHER" id="PTHR32468:SF0">
    <property type="entry name" value="K(+)_H(+) ANTIPORTER 1"/>
    <property type="match status" value="1"/>
</dbReference>
<dbReference type="AlphaFoldDB" id="A0A3N4GWS9"/>
<feature type="transmembrane region" description="Helical" evidence="8">
    <location>
        <begin position="66"/>
        <end position="89"/>
    </location>
</feature>
<feature type="transmembrane region" description="Helical" evidence="8">
    <location>
        <begin position="135"/>
        <end position="160"/>
    </location>
</feature>
<evidence type="ECO:0000256" key="2">
    <source>
        <dbReference type="ARBA" id="ARBA00022448"/>
    </source>
</evidence>
<dbReference type="Gene3D" id="1.20.1530.20">
    <property type="match status" value="1"/>
</dbReference>
<evidence type="ECO:0000256" key="6">
    <source>
        <dbReference type="ARBA" id="ARBA00023136"/>
    </source>
</evidence>
<feature type="transmembrane region" description="Helical" evidence="8">
    <location>
        <begin position="6"/>
        <end position="23"/>
    </location>
</feature>
<organism evidence="10 11">
    <name type="scientific">Gordonia oryzae</name>
    <dbReference type="NCBI Taxonomy" id="2487349"/>
    <lineage>
        <taxon>Bacteria</taxon>
        <taxon>Bacillati</taxon>
        <taxon>Actinomycetota</taxon>
        <taxon>Actinomycetes</taxon>
        <taxon>Mycobacteriales</taxon>
        <taxon>Gordoniaceae</taxon>
        <taxon>Gordonia</taxon>
    </lineage>
</organism>
<feature type="transmembrane region" description="Helical" evidence="8">
    <location>
        <begin position="297"/>
        <end position="315"/>
    </location>
</feature>
<feature type="domain" description="Cation/H+ exchanger transmembrane" evidence="9">
    <location>
        <begin position="19"/>
        <end position="400"/>
    </location>
</feature>
<comment type="caution">
    <text evidence="10">The sequence shown here is derived from an EMBL/GenBank/DDBJ whole genome shotgun (WGS) entry which is preliminary data.</text>
</comment>
<reference evidence="10 11" key="1">
    <citation type="submission" date="2018-11" db="EMBL/GenBank/DDBJ databases">
        <title>Draft genome sequence of Gordonia sp. RS15-1S isolated from rice stems.</title>
        <authorList>
            <person name="Muangham S."/>
        </authorList>
    </citation>
    <scope>NUCLEOTIDE SEQUENCE [LARGE SCALE GENOMIC DNA]</scope>
    <source>
        <strain evidence="10 11">RS15-1S</strain>
    </source>
</reference>
<gene>
    <name evidence="10" type="ORF">EF294_03915</name>
</gene>
<dbReference type="Pfam" id="PF00999">
    <property type="entry name" value="Na_H_Exchanger"/>
    <property type="match status" value="1"/>
</dbReference>
<accession>A0A3N4GWS9</accession>
<proteinExistence type="predicted"/>
<sequence>MDAHSVAFLLIDVAVVIAAARIAGRIAQAFRQPAVVGEIAAGIALGPSLLGLFPGNPTEALFPTEVRPLLGALAQIGLVLFMFIVGLELDMRLVAGRERAAATISVCSIVVPFALGVGLAVALYPTNKVVGGKEIGLTGMALFLGIAMSITAFPVLARILTDRGMQRTPPGVFSLAAAAVDDIIAWTALAFVIAVIAGGSPLAVARIVGLTAVYVAVMFLIVRPLLRALVTWREGTGRMTPDILAVILIGLFCSAAATDVIGIHQIFGAFVFGAIMPKAGGEALTREILERLEQVSVLLLLPMFFVVTGLGVNLAGMGPHAWWQLLAVLAVAIVGKFAGAFTGARLSRIPSRQASAIAVLMNTRGLTELVILSAGKQLGVLSDELFAMMVVMALVTTILAEPLLRVIYPDSVIARDIAAAERRALAAGTASRTMIVLGDLDAEVTELLTRHHRLLAAGAGTDVVIAGVLPAVGPAQRLELGVPLVPDLSAMASAVEKLTALGNRLEGVCSVSVLCRFSSDPGADLEEMAANCAADVVVIDTSRREMAAEVTSAPVLVVDESPAAGALPGTVPLVCPATDSRSGRTAVLLAAALSQPAGGALTVITASSRRRVAADLAPVGDLGVRVTVTGDADLLVIPGTLVLLADDATTPGAGPPTRTVAPAYTVIDRTGTSEQSLAERIGIRFAGRGPGAAVAASPDLQSAQSSSSQSPPPSTALPERH</sequence>
<feature type="transmembrane region" description="Helical" evidence="8">
    <location>
        <begin position="243"/>
        <end position="261"/>
    </location>
</feature>
<evidence type="ECO:0000256" key="8">
    <source>
        <dbReference type="SAM" id="Phobius"/>
    </source>
</evidence>
<keyword evidence="11" id="KW-1185">Reference proteome</keyword>
<feature type="transmembrane region" description="Helical" evidence="8">
    <location>
        <begin position="203"/>
        <end position="222"/>
    </location>
</feature>
<feature type="region of interest" description="Disordered" evidence="7">
    <location>
        <begin position="689"/>
        <end position="721"/>
    </location>
</feature>
<feature type="transmembrane region" description="Helical" evidence="8">
    <location>
        <begin position="321"/>
        <end position="342"/>
    </location>
</feature>
<protein>
    <submittedName>
        <fullName evidence="10">Cation/H(+) antiporter</fullName>
    </submittedName>
</protein>
<dbReference type="InterPro" id="IPR038770">
    <property type="entry name" value="Na+/solute_symporter_sf"/>
</dbReference>
<feature type="compositionally biased region" description="Low complexity" evidence="7">
    <location>
        <begin position="695"/>
        <end position="709"/>
    </location>
</feature>
<dbReference type="GO" id="GO:1902600">
    <property type="term" value="P:proton transmembrane transport"/>
    <property type="evidence" value="ECO:0007669"/>
    <property type="project" value="InterPro"/>
</dbReference>
<dbReference type="RefSeq" id="WP_123925779.1">
    <property type="nucleotide sequence ID" value="NZ_JBPSDP010000012.1"/>
</dbReference>
<dbReference type="Proteomes" id="UP000267536">
    <property type="component" value="Unassembled WGS sequence"/>
</dbReference>
<evidence type="ECO:0000313" key="10">
    <source>
        <dbReference type="EMBL" id="RPA65887.1"/>
    </source>
</evidence>
<evidence type="ECO:0000313" key="11">
    <source>
        <dbReference type="Proteomes" id="UP000267536"/>
    </source>
</evidence>
<evidence type="ECO:0000256" key="1">
    <source>
        <dbReference type="ARBA" id="ARBA00004141"/>
    </source>
</evidence>
<dbReference type="GO" id="GO:0016020">
    <property type="term" value="C:membrane"/>
    <property type="evidence" value="ECO:0007669"/>
    <property type="project" value="UniProtKB-SubCell"/>
</dbReference>
<dbReference type="InterPro" id="IPR050794">
    <property type="entry name" value="CPA2_transporter"/>
</dbReference>
<evidence type="ECO:0000256" key="7">
    <source>
        <dbReference type="SAM" id="MobiDB-lite"/>
    </source>
</evidence>
<feature type="transmembrane region" description="Helical" evidence="8">
    <location>
        <begin position="101"/>
        <end position="123"/>
    </location>
</feature>